<keyword evidence="3 10" id="KW-0813">Transport</keyword>
<evidence type="ECO:0000313" key="15">
    <source>
        <dbReference type="Proteomes" id="UP000321595"/>
    </source>
</evidence>
<keyword evidence="7 10" id="KW-0811">Translocation</keyword>
<evidence type="ECO:0000256" key="5">
    <source>
        <dbReference type="ARBA" id="ARBA00022927"/>
    </source>
</evidence>
<comment type="subcellular location">
    <subcellularLocation>
        <location evidence="10">Cell membrane</location>
        <topology evidence="10">Multi-pass membrane protein</topology>
    </subcellularLocation>
    <subcellularLocation>
        <location evidence="1 12">Membrane</location>
        <topology evidence="1 12">Multi-pass membrane protein</topology>
    </subcellularLocation>
</comment>
<dbReference type="InterPro" id="IPR002208">
    <property type="entry name" value="SecY/SEC61-alpha"/>
</dbReference>
<dbReference type="FunFam" id="1.10.3370.10:FF:000001">
    <property type="entry name" value="Preprotein translocase subunit SecY"/>
    <property type="match status" value="1"/>
</dbReference>
<feature type="transmembrane region" description="Helical" evidence="10">
    <location>
        <begin position="354"/>
        <end position="376"/>
    </location>
</feature>
<comment type="function">
    <text evidence="10 11">The central subunit of the protein translocation channel SecYEG. Consists of two halves formed by TMs 1-5 and 6-10. These two domains form a lateral gate at the front which open onto the bilayer between TMs 2 and 7, and are clamped together by SecE at the back. The channel is closed by both a pore ring composed of hydrophobic SecY resides and a short helix (helix 2A) on the extracellular side of the membrane which forms a plug. The plug probably moves laterally to allow the channel to open. The ring and the pore may move independently.</text>
</comment>
<evidence type="ECO:0000256" key="13">
    <source>
        <dbReference type="RuleBase" id="RU004349"/>
    </source>
</evidence>
<dbReference type="NCBIfam" id="TIGR00967">
    <property type="entry name" value="3a0501s007"/>
    <property type="match status" value="1"/>
</dbReference>
<comment type="similarity">
    <text evidence="2 10 13">Belongs to the SecY/SEC61-alpha family.</text>
</comment>
<dbReference type="PANTHER" id="PTHR10906">
    <property type="entry name" value="SECY/SEC61-ALPHA FAMILY MEMBER"/>
    <property type="match status" value="1"/>
</dbReference>
<dbReference type="PROSITE" id="PS00755">
    <property type="entry name" value="SECY_1"/>
    <property type="match status" value="1"/>
</dbReference>
<evidence type="ECO:0000256" key="10">
    <source>
        <dbReference type="HAMAP-Rule" id="MF_01465"/>
    </source>
</evidence>
<dbReference type="KEGG" id="bbae:FRD01_16415"/>
<feature type="transmembrane region" description="Helical" evidence="10">
    <location>
        <begin position="201"/>
        <end position="225"/>
    </location>
</feature>
<dbReference type="GO" id="GO:0006605">
    <property type="term" value="P:protein targeting"/>
    <property type="evidence" value="ECO:0007669"/>
    <property type="project" value="UniProtKB-UniRule"/>
</dbReference>
<dbReference type="InterPro" id="IPR030659">
    <property type="entry name" value="SecY_CS"/>
</dbReference>
<evidence type="ECO:0000256" key="2">
    <source>
        <dbReference type="ARBA" id="ARBA00005751"/>
    </source>
</evidence>
<comment type="subunit">
    <text evidence="10">Component of the Sec protein translocase complex. Heterotrimer consisting of SecY, SecE and SecG subunits. The heterotrimers can form oligomers, although 1 heterotrimer is thought to be able to translocate proteins. Interacts with the ribosome. Interacts with SecDF, and other proteins may be involved. Interacts with SecA.</text>
</comment>
<feature type="transmembrane region" description="Helical" evidence="10">
    <location>
        <begin position="382"/>
        <end position="402"/>
    </location>
</feature>
<keyword evidence="10" id="KW-1003">Cell membrane</keyword>
<evidence type="ECO:0000256" key="9">
    <source>
        <dbReference type="ARBA" id="ARBA00039733"/>
    </source>
</evidence>
<keyword evidence="6 10" id="KW-1133">Transmembrane helix</keyword>
<dbReference type="InterPro" id="IPR026593">
    <property type="entry name" value="SecY"/>
</dbReference>
<dbReference type="GO" id="GO:0005886">
    <property type="term" value="C:plasma membrane"/>
    <property type="evidence" value="ECO:0007669"/>
    <property type="project" value="UniProtKB-SubCell"/>
</dbReference>
<protein>
    <recommendedName>
        <fullName evidence="9 10">Protein translocase subunit SecY</fullName>
    </recommendedName>
</protein>
<keyword evidence="15" id="KW-1185">Reference proteome</keyword>
<dbReference type="EMBL" id="CP042467">
    <property type="protein sequence ID" value="QED30353.1"/>
    <property type="molecule type" value="Genomic_DNA"/>
</dbReference>
<feature type="transmembrane region" description="Helical" evidence="10">
    <location>
        <begin position="262"/>
        <end position="282"/>
    </location>
</feature>
<dbReference type="OrthoDB" id="9809248at2"/>
<feature type="transmembrane region" description="Helical" evidence="10">
    <location>
        <begin position="59"/>
        <end position="84"/>
    </location>
</feature>
<feature type="transmembrane region" description="Helical" evidence="10">
    <location>
        <begin position="104"/>
        <end position="124"/>
    </location>
</feature>
<feature type="transmembrane region" description="Helical" evidence="10">
    <location>
        <begin position="175"/>
        <end position="195"/>
    </location>
</feature>
<dbReference type="AlphaFoldDB" id="A0A5B8Y1T2"/>
<keyword evidence="5 10" id="KW-0653">Protein transport</keyword>
<dbReference type="Gene3D" id="1.10.3370.10">
    <property type="entry name" value="SecY subunit domain"/>
    <property type="match status" value="1"/>
</dbReference>
<dbReference type="PRINTS" id="PR00303">
    <property type="entry name" value="SECYTRNLCASE"/>
</dbReference>
<evidence type="ECO:0000256" key="1">
    <source>
        <dbReference type="ARBA" id="ARBA00004141"/>
    </source>
</evidence>
<evidence type="ECO:0000313" key="14">
    <source>
        <dbReference type="EMBL" id="QED30353.1"/>
    </source>
</evidence>
<dbReference type="GO" id="GO:0043952">
    <property type="term" value="P:protein transport by the Sec complex"/>
    <property type="evidence" value="ECO:0007669"/>
    <property type="project" value="UniProtKB-UniRule"/>
</dbReference>
<dbReference type="PIRSF" id="PIRSF004557">
    <property type="entry name" value="SecY"/>
    <property type="match status" value="1"/>
</dbReference>
<gene>
    <name evidence="10 14" type="primary">secY</name>
    <name evidence="14" type="ORF">FRD01_16415</name>
</gene>
<dbReference type="HAMAP" id="MF_01465">
    <property type="entry name" value="SecY"/>
    <property type="match status" value="1"/>
</dbReference>
<dbReference type="Pfam" id="PF00344">
    <property type="entry name" value="SecY"/>
    <property type="match status" value="1"/>
</dbReference>
<proteinExistence type="inferred from homology"/>
<feature type="transmembrane region" description="Helical" evidence="10">
    <location>
        <begin position="302"/>
        <end position="320"/>
    </location>
</feature>
<evidence type="ECO:0000256" key="4">
    <source>
        <dbReference type="ARBA" id="ARBA00022692"/>
    </source>
</evidence>
<evidence type="ECO:0000256" key="6">
    <source>
        <dbReference type="ARBA" id="ARBA00022989"/>
    </source>
</evidence>
<evidence type="ECO:0000256" key="12">
    <source>
        <dbReference type="RuleBase" id="RU003484"/>
    </source>
</evidence>
<name>A0A5B8Y1T2_9DELT</name>
<evidence type="ECO:0000256" key="3">
    <source>
        <dbReference type="ARBA" id="ARBA00022448"/>
    </source>
</evidence>
<organism evidence="14 15">
    <name type="scientific">Microvenator marinus</name>
    <dbReference type="NCBI Taxonomy" id="2600177"/>
    <lineage>
        <taxon>Bacteria</taxon>
        <taxon>Deltaproteobacteria</taxon>
        <taxon>Bradymonadales</taxon>
        <taxon>Microvenatoraceae</taxon>
        <taxon>Microvenator</taxon>
    </lineage>
</organism>
<keyword evidence="8 10" id="KW-0472">Membrane</keyword>
<feature type="transmembrane region" description="Helical" evidence="10">
    <location>
        <begin position="144"/>
        <end position="163"/>
    </location>
</feature>
<evidence type="ECO:0000256" key="11">
    <source>
        <dbReference type="RuleBase" id="RU000537"/>
    </source>
</evidence>
<dbReference type="GO" id="GO:0065002">
    <property type="term" value="P:intracellular protein transmembrane transport"/>
    <property type="evidence" value="ECO:0007669"/>
    <property type="project" value="UniProtKB-UniRule"/>
</dbReference>
<keyword evidence="4 10" id="KW-0812">Transmembrane</keyword>
<evidence type="ECO:0000256" key="7">
    <source>
        <dbReference type="ARBA" id="ARBA00023010"/>
    </source>
</evidence>
<dbReference type="InterPro" id="IPR023201">
    <property type="entry name" value="SecY_dom_sf"/>
</dbReference>
<accession>A0A5B8Y1T2</accession>
<comment type="caution">
    <text evidence="10">Lacks conserved residue(s) required for the propagation of feature annotation.</text>
</comment>
<reference evidence="14 15" key="1">
    <citation type="submission" date="2019-08" db="EMBL/GenBank/DDBJ databases">
        <authorList>
            <person name="Liang Q."/>
        </authorList>
    </citation>
    <scope>NUCLEOTIDE SEQUENCE [LARGE SCALE GENOMIC DNA]</scope>
    <source>
        <strain evidence="14 15">V1718</strain>
    </source>
</reference>
<sequence>MPELRRRLFFTLALLAIYRVGVFIPVPGVNRAAMSQIVGGAGGGLLGLVNLFTGGALELMSIFALGIMPYISASIIFQLMTVVVPAIERMQKEGEQGRKKITQYTRYATVLLSIIQGTGISFYLENLNDTNPELGLLVEPGLGFKLLTVVTLVAGTMFVMWLGEQITERGIGNGISLIITAGIIAAFPAAVLQTFQMAESGSLSTFALVILGVLALAVTAFIVFIESAQRRVPLQYARRMVGQRIYGVQNQHLPLKVNMAGVIPPIFASSLLIFPSTVVSYFDENAVTLFIQASLIPGDWRYNIIYAALVIFFCFFYTAVQVNPVDMADNLKKQDAFIPGIRPGRKTAEYLDEVMSRLTFAGSIYIAAVCVLPFFLQDNLGVSFYFGGTSLLIVVSVGLDTVNQIENHLITRQYDEFSAKAGGALTGSRIKGRDEDDM</sequence>
<dbReference type="SUPFAM" id="SSF103491">
    <property type="entry name" value="Preprotein translocase SecY subunit"/>
    <property type="match status" value="1"/>
</dbReference>
<dbReference type="Proteomes" id="UP000321595">
    <property type="component" value="Chromosome"/>
</dbReference>
<evidence type="ECO:0000256" key="8">
    <source>
        <dbReference type="ARBA" id="ARBA00023136"/>
    </source>
</evidence>
<dbReference type="PROSITE" id="PS00756">
    <property type="entry name" value="SECY_2"/>
    <property type="match status" value="1"/>
</dbReference>